<accession>A0A2L0EVB3</accession>
<dbReference type="EMBL" id="CP012673">
    <property type="protein sequence ID" value="AUX43248.1"/>
    <property type="molecule type" value="Genomic_DNA"/>
</dbReference>
<dbReference type="AlphaFoldDB" id="A0A2L0EVB3"/>
<dbReference type="RefSeq" id="WP_104981947.1">
    <property type="nucleotide sequence ID" value="NZ_CP012673.1"/>
</dbReference>
<evidence type="ECO:0000256" key="1">
    <source>
        <dbReference type="SAM" id="SignalP"/>
    </source>
</evidence>
<gene>
    <name evidence="3" type="ORF">SOCE26_046920</name>
</gene>
<dbReference type="PROSITE" id="PS51257">
    <property type="entry name" value="PROKAR_LIPOPROTEIN"/>
    <property type="match status" value="1"/>
</dbReference>
<feature type="domain" description="DUF4398" evidence="2">
    <location>
        <begin position="28"/>
        <end position="104"/>
    </location>
</feature>
<dbReference type="Proteomes" id="UP000238348">
    <property type="component" value="Chromosome"/>
</dbReference>
<sequence length="118" mass="12960">MRKTVFLTLLGASAAGCAARAPAFHERLIASQASIRAAEEVGADMIPRADLHLRLAREQLLRAERLSAEGARERARLLLMRAQADAELALAFAREERAEALAREALHEVEAIHQQGLR</sequence>
<feature type="chain" id="PRO_5014791692" description="DUF4398 domain-containing protein" evidence="1">
    <location>
        <begin position="19"/>
        <end position="118"/>
    </location>
</feature>
<name>A0A2L0EVB3_SORCE</name>
<protein>
    <recommendedName>
        <fullName evidence="2">DUF4398 domain-containing protein</fullName>
    </recommendedName>
</protein>
<evidence type="ECO:0000313" key="4">
    <source>
        <dbReference type="Proteomes" id="UP000238348"/>
    </source>
</evidence>
<reference evidence="3 4" key="1">
    <citation type="submission" date="2015-09" db="EMBL/GenBank/DDBJ databases">
        <title>Sorangium comparison.</title>
        <authorList>
            <person name="Zaburannyi N."/>
            <person name="Bunk B."/>
            <person name="Overmann J."/>
            <person name="Mueller R."/>
        </authorList>
    </citation>
    <scope>NUCLEOTIDE SEQUENCE [LARGE SCALE GENOMIC DNA]</scope>
    <source>
        <strain evidence="3 4">So ce26</strain>
    </source>
</reference>
<evidence type="ECO:0000259" key="2">
    <source>
        <dbReference type="Pfam" id="PF14346"/>
    </source>
</evidence>
<organism evidence="3 4">
    <name type="scientific">Sorangium cellulosum</name>
    <name type="common">Polyangium cellulosum</name>
    <dbReference type="NCBI Taxonomy" id="56"/>
    <lineage>
        <taxon>Bacteria</taxon>
        <taxon>Pseudomonadati</taxon>
        <taxon>Myxococcota</taxon>
        <taxon>Polyangia</taxon>
        <taxon>Polyangiales</taxon>
        <taxon>Polyangiaceae</taxon>
        <taxon>Sorangium</taxon>
    </lineage>
</organism>
<feature type="signal peptide" evidence="1">
    <location>
        <begin position="1"/>
        <end position="18"/>
    </location>
</feature>
<dbReference type="InterPro" id="IPR025511">
    <property type="entry name" value="DUF4398"/>
</dbReference>
<dbReference type="Pfam" id="PF14346">
    <property type="entry name" value="DUF4398"/>
    <property type="match status" value="1"/>
</dbReference>
<proteinExistence type="predicted"/>
<keyword evidence="1" id="KW-0732">Signal</keyword>
<evidence type="ECO:0000313" key="3">
    <source>
        <dbReference type="EMBL" id="AUX43248.1"/>
    </source>
</evidence>
<dbReference type="Gene3D" id="1.20.1270.390">
    <property type="match status" value="1"/>
</dbReference>